<dbReference type="Gene3D" id="3.40.50.2020">
    <property type="match status" value="1"/>
</dbReference>
<dbReference type="PANTHER" id="PTHR43363:SF1">
    <property type="entry name" value="HYPOXANTHINE-GUANINE PHOSPHORIBOSYLTRANSFERASE"/>
    <property type="match status" value="1"/>
</dbReference>
<evidence type="ECO:0000259" key="4">
    <source>
        <dbReference type="Pfam" id="PF00156"/>
    </source>
</evidence>
<name>A0AAF0EG07_9BASI</name>
<keyword evidence="2" id="KW-0808">Transferase</keyword>
<dbReference type="GO" id="GO:0032264">
    <property type="term" value="P:IMP salvage"/>
    <property type="evidence" value="ECO:0007669"/>
    <property type="project" value="TreeGrafter"/>
</dbReference>
<dbReference type="AlphaFoldDB" id="A0AAF0EG07"/>
<feature type="domain" description="Phosphoribosyltransferase" evidence="4">
    <location>
        <begin position="30"/>
        <end position="157"/>
    </location>
</feature>
<proteinExistence type="predicted"/>
<dbReference type="EMBL" id="CP119900">
    <property type="protein sequence ID" value="WFD22006.1"/>
    <property type="molecule type" value="Genomic_DNA"/>
</dbReference>
<dbReference type="Proteomes" id="UP001214415">
    <property type="component" value="Chromosome 1"/>
</dbReference>
<dbReference type="SUPFAM" id="SSF53271">
    <property type="entry name" value="PRTase-like"/>
    <property type="match status" value="1"/>
</dbReference>
<evidence type="ECO:0000313" key="6">
    <source>
        <dbReference type="Proteomes" id="UP001214415"/>
    </source>
</evidence>
<keyword evidence="3" id="KW-0472">Membrane</keyword>
<dbReference type="PANTHER" id="PTHR43363">
    <property type="entry name" value="HYPOXANTHINE PHOSPHORIBOSYLTRANSFERASE"/>
    <property type="match status" value="1"/>
</dbReference>
<keyword evidence="6" id="KW-1185">Reference proteome</keyword>
<sequence length="479" mass="53342">MSDRAGTPGAPLSGLPDDHWRPTYEDIHVMIRAMAEVIREEFQPDLLVAIGGGGFFPARVLRTFLKKRDEKQPGKMRNVPIQAIGLSLYEEVDGVSEEQIGTEVIRTQWLDTARPGTDSQGRSDAGGLLGKHVLIVDEVDDSRTTLHYAYHELLKDVKKALEAYTPEERARLPPTRFAVFVVHNKLGPKRADLPILAGPADDRIVDGVSTGVYYYAAETTPPVWIDFPWEQTDIVEHNRLAALAKAQGPLELLLGAPFRRPTFTMPLSAGPFSFRDQLAFYGAYHTNRVNVGIHMVCVPLIYMSSLALVLATGVSSESIAAHLPPALGARVWDVCRQLAIHVPPAMWPHLNFASLCAALYLAYYFVLDVTSAALITPLWIVYYIVPWLAMEHVEHAAKYAGILFVISWILQFYGHGVHEGRSPALLDNLLGALVLAPLFVFVEMLFLVGYRPDLQKWLKNETGRLIVQFRAQHPRAKAQ</sequence>
<feature type="transmembrane region" description="Helical" evidence="3">
    <location>
        <begin position="429"/>
        <end position="450"/>
    </location>
</feature>
<keyword evidence="1" id="KW-0328">Glycosyltransferase</keyword>
<dbReference type="InterPro" id="IPR000836">
    <property type="entry name" value="PRTase_dom"/>
</dbReference>
<dbReference type="InterPro" id="IPR009305">
    <property type="entry name" value="Mpo1-like"/>
</dbReference>
<dbReference type="Pfam" id="PF00156">
    <property type="entry name" value="Pribosyltran"/>
    <property type="match status" value="1"/>
</dbReference>
<feature type="transmembrane region" description="Helical" evidence="3">
    <location>
        <begin position="361"/>
        <end position="385"/>
    </location>
</feature>
<keyword evidence="3" id="KW-0812">Transmembrane</keyword>
<accession>A0AAF0EG07</accession>
<dbReference type="InterPro" id="IPR029057">
    <property type="entry name" value="PRTase-like"/>
</dbReference>
<evidence type="ECO:0000256" key="1">
    <source>
        <dbReference type="ARBA" id="ARBA00022676"/>
    </source>
</evidence>
<evidence type="ECO:0000313" key="5">
    <source>
        <dbReference type="EMBL" id="WFD22006.1"/>
    </source>
</evidence>
<evidence type="ECO:0000256" key="3">
    <source>
        <dbReference type="SAM" id="Phobius"/>
    </source>
</evidence>
<organism evidence="5 6">
    <name type="scientific">Malassezia equina</name>
    <dbReference type="NCBI Taxonomy" id="1381935"/>
    <lineage>
        <taxon>Eukaryota</taxon>
        <taxon>Fungi</taxon>
        <taxon>Dikarya</taxon>
        <taxon>Basidiomycota</taxon>
        <taxon>Ustilaginomycotina</taxon>
        <taxon>Malasseziomycetes</taxon>
        <taxon>Malasseziales</taxon>
        <taxon>Malasseziaceae</taxon>
        <taxon>Malassezia</taxon>
    </lineage>
</organism>
<reference evidence="5" key="1">
    <citation type="submission" date="2023-03" db="EMBL/GenBank/DDBJ databases">
        <title>Mating type loci evolution in Malassezia.</title>
        <authorList>
            <person name="Coelho M.A."/>
        </authorList>
    </citation>
    <scope>NUCLEOTIDE SEQUENCE</scope>
    <source>
        <strain evidence="5">CBS 12830</strain>
    </source>
</reference>
<dbReference type="Pfam" id="PF06127">
    <property type="entry name" value="Mpo1-like"/>
    <property type="match status" value="1"/>
</dbReference>
<dbReference type="GO" id="GO:0005737">
    <property type="term" value="C:cytoplasm"/>
    <property type="evidence" value="ECO:0007669"/>
    <property type="project" value="TreeGrafter"/>
</dbReference>
<feature type="transmembrane region" description="Helical" evidence="3">
    <location>
        <begin position="397"/>
        <end position="417"/>
    </location>
</feature>
<dbReference type="GO" id="GO:0046100">
    <property type="term" value="P:hypoxanthine metabolic process"/>
    <property type="evidence" value="ECO:0007669"/>
    <property type="project" value="TreeGrafter"/>
</dbReference>
<dbReference type="GO" id="GO:0032263">
    <property type="term" value="P:GMP salvage"/>
    <property type="evidence" value="ECO:0007669"/>
    <property type="project" value="TreeGrafter"/>
</dbReference>
<evidence type="ECO:0000256" key="2">
    <source>
        <dbReference type="ARBA" id="ARBA00022679"/>
    </source>
</evidence>
<dbReference type="GO" id="GO:0004422">
    <property type="term" value="F:hypoxanthine phosphoribosyltransferase activity"/>
    <property type="evidence" value="ECO:0007669"/>
    <property type="project" value="TreeGrafter"/>
</dbReference>
<keyword evidence="3" id="KW-1133">Transmembrane helix</keyword>
<protein>
    <recommendedName>
        <fullName evidence="4">Phosphoribosyltransferase domain-containing protein</fullName>
    </recommendedName>
</protein>
<dbReference type="GO" id="GO:0032265">
    <property type="term" value="P:XMP salvage"/>
    <property type="evidence" value="ECO:0007669"/>
    <property type="project" value="TreeGrafter"/>
</dbReference>
<dbReference type="CDD" id="cd06223">
    <property type="entry name" value="PRTases_typeI"/>
    <property type="match status" value="1"/>
</dbReference>
<gene>
    <name evidence="5" type="ORF">MEQU1_000668</name>
</gene>